<dbReference type="Pfam" id="PF02698">
    <property type="entry name" value="DUF218"/>
    <property type="match status" value="1"/>
</dbReference>
<name>A0A4R5U871_9GAMM</name>
<dbReference type="CDD" id="cd06259">
    <property type="entry name" value="YdcF-like"/>
    <property type="match status" value="1"/>
</dbReference>
<proteinExistence type="predicted"/>
<accession>A0A4R5U871</accession>
<reference evidence="3 4" key="1">
    <citation type="submission" date="2019-03" db="EMBL/GenBank/DDBJ databases">
        <title>Luteimonas zhaokaii sp.nov., isolated from the rectal contents of Plateau pika in Yushu, Qinghai Province, China.</title>
        <authorList>
            <person name="Zhang G."/>
        </authorList>
    </citation>
    <scope>NUCLEOTIDE SEQUENCE [LARGE SCALE GENOMIC DNA]</scope>
    <source>
        <strain evidence="3 4">THG-MD21</strain>
    </source>
</reference>
<dbReference type="PANTHER" id="PTHR30336:SF20">
    <property type="entry name" value="DUF218 DOMAIN-CONTAINING PROTEIN"/>
    <property type="match status" value="1"/>
</dbReference>
<feature type="transmembrane region" description="Helical" evidence="1">
    <location>
        <begin position="21"/>
        <end position="45"/>
    </location>
</feature>
<dbReference type="AlphaFoldDB" id="A0A4R5U871"/>
<comment type="caution">
    <text evidence="3">The sequence shown here is derived from an EMBL/GenBank/DDBJ whole genome shotgun (WGS) entry which is preliminary data.</text>
</comment>
<dbReference type="GO" id="GO:0005886">
    <property type="term" value="C:plasma membrane"/>
    <property type="evidence" value="ECO:0007669"/>
    <property type="project" value="TreeGrafter"/>
</dbReference>
<dbReference type="Proteomes" id="UP000295543">
    <property type="component" value="Unassembled WGS sequence"/>
</dbReference>
<dbReference type="PROSITE" id="PS51257">
    <property type="entry name" value="PROKAR_LIPOPROTEIN"/>
    <property type="match status" value="1"/>
</dbReference>
<sequence length="234" mass="25452">MARTRLLHRLNMLSDRDALHTLAVTAAACLLSCGLVYLGYVVHVWRVARNAPSVPVRGECVLVFGKHAPQGRLDADFQARLSRAASLWTSHTPASVLLLGGGPAGRPTEAALARDALHALGVPDDAPLVLEDASRDTLQNLRNARSLLTAAAVDPDAPHRQVTLLSSRYHLARCALFARGLGLDWELCAAEPALPWHPATLWRIAGEAAYVCWLDIGARWARLIGHERILARLR</sequence>
<feature type="domain" description="DUF218" evidence="2">
    <location>
        <begin position="60"/>
        <end position="189"/>
    </location>
</feature>
<dbReference type="InterPro" id="IPR014729">
    <property type="entry name" value="Rossmann-like_a/b/a_fold"/>
</dbReference>
<keyword evidence="1" id="KW-0472">Membrane</keyword>
<dbReference type="RefSeq" id="WP_055251415.1">
    <property type="nucleotide sequence ID" value="NZ_SMTG01000004.1"/>
</dbReference>
<evidence type="ECO:0000313" key="4">
    <source>
        <dbReference type="Proteomes" id="UP000295543"/>
    </source>
</evidence>
<dbReference type="Gene3D" id="3.40.50.620">
    <property type="entry name" value="HUPs"/>
    <property type="match status" value="1"/>
</dbReference>
<evidence type="ECO:0000313" key="3">
    <source>
        <dbReference type="EMBL" id="TDK30650.1"/>
    </source>
</evidence>
<dbReference type="PANTHER" id="PTHR30336">
    <property type="entry name" value="INNER MEMBRANE PROTEIN, PROBABLE PERMEASE"/>
    <property type="match status" value="1"/>
</dbReference>
<protein>
    <submittedName>
        <fullName evidence="3">YdcF family protein</fullName>
    </submittedName>
</protein>
<dbReference type="EMBL" id="SMTG01000004">
    <property type="protein sequence ID" value="TDK30650.1"/>
    <property type="molecule type" value="Genomic_DNA"/>
</dbReference>
<evidence type="ECO:0000259" key="2">
    <source>
        <dbReference type="Pfam" id="PF02698"/>
    </source>
</evidence>
<keyword evidence="4" id="KW-1185">Reference proteome</keyword>
<dbReference type="OrthoDB" id="5611936at2"/>
<organism evidence="3 4">
    <name type="scientific">Luteimonas terrae</name>
    <dbReference type="NCBI Taxonomy" id="1530191"/>
    <lineage>
        <taxon>Bacteria</taxon>
        <taxon>Pseudomonadati</taxon>
        <taxon>Pseudomonadota</taxon>
        <taxon>Gammaproteobacteria</taxon>
        <taxon>Lysobacterales</taxon>
        <taxon>Lysobacteraceae</taxon>
        <taxon>Luteimonas</taxon>
    </lineage>
</organism>
<evidence type="ECO:0000256" key="1">
    <source>
        <dbReference type="SAM" id="Phobius"/>
    </source>
</evidence>
<keyword evidence="1" id="KW-1133">Transmembrane helix</keyword>
<dbReference type="InterPro" id="IPR051599">
    <property type="entry name" value="Cell_Envelope_Assoc"/>
</dbReference>
<dbReference type="InterPro" id="IPR003848">
    <property type="entry name" value="DUF218"/>
</dbReference>
<gene>
    <name evidence="3" type="ORF">E2F49_09805</name>
</gene>
<keyword evidence="1" id="KW-0812">Transmembrane</keyword>